<reference evidence="2" key="1">
    <citation type="submission" date="2023-03" db="EMBL/GenBank/DDBJ databases">
        <title>Massive genome expansion in bonnet fungi (Mycena s.s.) driven by repeated elements and novel gene families across ecological guilds.</title>
        <authorList>
            <consortium name="Lawrence Berkeley National Laboratory"/>
            <person name="Harder C.B."/>
            <person name="Miyauchi S."/>
            <person name="Viragh M."/>
            <person name="Kuo A."/>
            <person name="Thoen E."/>
            <person name="Andreopoulos B."/>
            <person name="Lu D."/>
            <person name="Skrede I."/>
            <person name="Drula E."/>
            <person name="Henrissat B."/>
            <person name="Morin E."/>
            <person name="Kohler A."/>
            <person name="Barry K."/>
            <person name="LaButti K."/>
            <person name="Morin E."/>
            <person name="Salamov A."/>
            <person name="Lipzen A."/>
            <person name="Mereny Z."/>
            <person name="Hegedus B."/>
            <person name="Baldrian P."/>
            <person name="Stursova M."/>
            <person name="Weitz H."/>
            <person name="Taylor A."/>
            <person name="Grigoriev I.V."/>
            <person name="Nagy L.G."/>
            <person name="Martin F."/>
            <person name="Kauserud H."/>
        </authorList>
    </citation>
    <scope>NUCLEOTIDE SEQUENCE</scope>
    <source>
        <strain evidence="2">CBHHK200</strain>
    </source>
</reference>
<sequence>MDTQRLFQTALVSIKLFHVVQFFLEFLGEYEPEEEGQSDSDSDSSDETARQQSYRSSSTDLYLPYDGPDGVADYDNAVSVEHGLTQPHAADSHMLVAEVSDAVMSYDDVDDHHSLSPDTDVDAMEDGYAEHLAVLGGLPTELALEVLREMPLADRSRLASTSHLGTILVADALQSTAIHLLLHFRLQFAMVRLLLTATGAAITGSAVTALMRVRSFFFPDDLDFVVGRGKGPWVADFLTLAGYALVNEEAHYLNADGIYRVWTMDLDGLKINVMESLSSNPLDIVAFLNLSCVYGAWFADGIWHGYPHLTTRGIAITTPRRFPVRHGVANHRKGWDIIHKYAVRGFTFQLNEYDEYHKCGTDINCPATLRTSDDSGCSYIHFPHWSLSGDSALPRENEELRAGSAASDGPWFR</sequence>
<name>A0AAD6SLT7_9AGAR</name>
<feature type="compositionally biased region" description="Acidic residues" evidence="1">
    <location>
        <begin position="33"/>
        <end position="46"/>
    </location>
</feature>
<evidence type="ECO:0000313" key="2">
    <source>
        <dbReference type="EMBL" id="KAJ7027987.1"/>
    </source>
</evidence>
<dbReference type="Proteomes" id="UP001218188">
    <property type="component" value="Unassembled WGS sequence"/>
</dbReference>
<dbReference type="EMBL" id="JARJCM010000117">
    <property type="protein sequence ID" value="KAJ7027987.1"/>
    <property type="molecule type" value="Genomic_DNA"/>
</dbReference>
<feature type="region of interest" description="Disordered" evidence="1">
    <location>
        <begin position="33"/>
        <end position="66"/>
    </location>
</feature>
<gene>
    <name evidence="2" type="ORF">C8F04DRAFT_1266379</name>
</gene>
<feature type="compositionally biased region" description="Polar residues" evidence="1">
    <location>
        <begin position="50"/>
        <end position="60"/>
    </location>
</feature>
<organism evidence="2 3">
    <name type="scientific">Mycena alexandri</name>
    <dbReference type="NCBI Taxonomy" id="1745969"/>
    <lineage>
        <taxon>Eukaryota</taxon>
        <taxon>Fungi</taxon>
        <taxon>Dikarya</taxon>
        <taxon>Basidiomycota</taxon>
        <taxon>Agaricomycotina</taxon>
        <taxon>Agaricomycetes</taxon>
        <taxon>Agaricomycetidae</taxon>
        <taxon>Agaricales</taxon>
        <taxon>Marasmiineae</taxon>
        <taxon>Mycenaceae</taxon>
        <taxon>Mycena</taxon>
    </lineage>
</organism>
<keyword evidence="3" id="KW-1185">Reference proteome</keyword>
<proteinExistence type="predicted"/>
<dbReference type="AlphaFoldDB" id="A0AAD6SLT7"/>
<accession>A0AAD6SLT7</accession>
<evidence type="ECO:0000313" key="3">
    <source>
        <dbReference type="Proteomes" id="UP001218188"/>
    </source>
</evidence>
<comment type="caution">
    <text evidence="2">The sequence shown here is derived from an EMBL/GenBank/DDBJ whole genome shotgun (WGS) entry which is preliminary data.</text>
</comment>
<evidence type="ECO:0008006" key="4">
    <source>
        <dbReference type="Google" id="ProtNLM"/>
    </source>
</evidence>
<protein>
    <recommendedName>
        <fullName evidence="4">F-box domain-containing protein</fullName>
    </recommendedName>
</protein>
<evidence type="ECO:0000256" key="1">
    <source>
        <dbReference type="SAM" id="MobiDB-lite"/>
    </source>
</evidence>